<accession>A0A9Q1EZX3</accession>
<organism evidence="2 3">
    <name type="scientific">Synaphobranchus kaupii</name>
    <name type="common">Kaup's arrowtooth eel</name>
    <dbReference type="NCBI Taxonomy" id="118154"/>
    <lineage>
        <taxon>Eukaryota</taxon>
        <taxon>Metazoa</taxon>
        <taxon>Chordata</taxon>
        <taxon>Craniata</taxon>
        <taxon>Vertebrata</taxon>
        <taxon>Euteleostomi</taxon>
        <taxon>Actinopterygii</taxon>
        <taxon>Neopterygii</taxon>
        <taxon>Teleostei</taxon>
        <taxon>Anguilliformes</taxon>
        <taxon>Synaphobranchidae</taxon>
        <taxon>Synaphobranchus</taxon>
    </lineage>
</organism>
<proteinExistence type="predicted"/>
<comment type="caution">
    <text evidence="2">The sequence shown here is derived from an EMBL/GenBank/DDBJ whole genome shotgun (WGS) entry which is preliminary data.</text>
</comment>
<protein>
    <submittedName>
        <fullName evidence="2">Uncharacterized protein</fullName>
    </submittedName>
</protein>
<reference evidence="2" key="1">
    <citation type="journal article" date="2023" name="Science">
        <title>Genome structures resolve the early diversification of teleost fishes.</title>
        <authorList>
            <person name="Parey E."/>
            <person name="Louis A."/>
            <person name="Montfort J."/>
            <person name="Bouchez O."/>
            <person name="Roques C."/>
            <person name="Iampietro C."/>
            <person name="Lluch J."/>
            <person name="Castinel A."/>
            <person name="Donnadieu C."/>
            <person name="Desvignes T."/>
            <person name="Floi Bucao C."/>
            <person name="Jouanno E."/>
            <person name="Wen M."/>
            <person name="Mejri S."/>
            <person name="Dirks R."/>
            <person name="Jansen H."/>
            <person name="Henkel C."/>
            <person name="Chen W.J."/>
            <person name="Zahm M."/>
            <person name="Cabau C."/>
            <person name="Klopp C."/>
            <person name="Thompson A.W."/>
            <person name="Robinson-Rechavi M."/>
            <person name="Braasch I."/>
            <person name="Lecointre G."/>
            <person name="Bobe J."/>
            <person name="Postlethwait J.H."/>
            <person name="Berthelot C."/>
            <person name="Roest Crollius H."/>
            <person name="Guiguen Y."/>
        </authorList>
    </citation>
    <scope>NUCLEOTIDE SEQUENCE</scope>
    <source>
        <strain evidence="2">WJC10195</strain>
    </source>
</reference>
<dbReference type="AlphaFoldDB" id="A0A9Q1EZX3"/>
<dbReference type="Proteomes" id="UP001152622">
    <property type="component" value="Chromosome 10"/>
</dbReference>
<keyword evidence="3" id="KW-1185">Reference proteome</keyword>
<evidence type="ECO:0000256" key="1">
    <source>
        <dbReference type="SAM" id="MobiDB-lite"/>
    </source>
</evidence>
<evidence type="ECO:0000313" key="3">
    <source>
        <dbReference type="Proteomes" id="UP001152622"/>
    </source>
</evidence>
<feature type="region of interest" description="Disordered" evidence="1">
    <location>
        <begin position="67"/>
        <end position="89"/>
    </location>
</feature>
<dbReference type="EMBL" id="JAINUF010000010">
    <property type="protein sequence ID" value="KAJ8348161.1"/>
    <property type="molecule type" value="Genomic_DNA"/>
</dbReference>
<sequence>MTGLGVSLCEDKITKSSSQYLWSHGLMDLPATHTPVALALAAAEQKRTVSPFGTLLPATAWPDPVKAEGPGIHPAVLSKPASDSGKRSRGSAQLSLSLWLQRGRWQPTIAE</sequence>
<gene>
    <name evidence="2" type="ORF">SKAU_G00267500</name>
</gene>
<evidence type="ECO:0000313" key="2">
    <source>
        <dbReference type="EMBL" id="KAJ8348161.1"/>
    </source>
</evidence>
<name>A0A9Q1EZX3_SYNKA</name>